<dbReference type="Proteomes" id="UP001165986">
    <property type="component" value="Unassembled WGS sequence"/>
</dbReference>
<evidence type="ECO:0000313" key="1">
    <source>
        <dbReference type="EMBL" id="MBD6620774.1"/>
    </source>
</evidence>
<dbReference type="AlphaFoldDB" id="A0AA40VV08"/>
<sequence>MQPTITIPKDWDYPRYTFGQRTQQGIIVSLEYYTKDSFLAERYGSGWRYSVTPHKNSEELLHYHQEQIQPLSQAELSAQIITEIDAHQQ</sequence>
<protein>
    <submittedName>
        <fullName evidence="1">Uncharacterized protein</fullName>
    </submittedName>
</protein>
<proteinExistence type="predicted"/>
<keyword evidence="2" id="KW-1185">Reference proteome</keyword>
<reference evidence="1" key="1">
    <citation type="submission" date="2019-07" db="EMBL/GenBank/DDBJ databases">
        <title>Toxilogical consequences of a new and cryptic species of cyanobacteria (Komarekiella delphini-convector) recovered from the epidermis of a bottlenose dolphin and 1500 ft. in the air.</title>
        <authorList>
            <person name="Brown A.O."/>
            <person name="Dvorak P."/>
            <person name="Villanueva C.D."/>
            <person name="Foss A.J."/>
            <person name="Garvey A.D."/>
            <person name="Gibson Q.A."/>
            <person name="Johansen J.R."/>
            <person name="Casamatta D.A."/>
        </authorList>
    </citation>
    <scope>NUCLEOTIDE SEQUENCE</scope>
    <source>
        <strain evidence="1">SJRDD-AB1</strain>
    </source>
</reference>
<accession>A0AA40VV08</accession>
<dbReference type="RefSeq" id="WP_191762079.1">
    <property type="nucleotide sequence ID" value="NZ_VJXY01000083.1"/>
</dbReference>
<organism evidence="1 2">
    <name type="scientific">Komarekiella delphini-convector SJRDD-AB1</name>
    <dbReference type="NCBI Taxonomy" id="2593771"/>
    <lineage>
        <taxon>Bacteria</taxon>
        <taxon>Bacillati</taxon>
        <taxon>Cyanobacteriota</taxon>
        <taxon>Cyanophyceae</taxon>
        <taxon>Nostocales</taxon>
        <taxon>Nostocaceae</taxon>
        <taxon>Komarekiella</taxon>
        <taxon>Komarekiella delphini-convector</taxon>
    </lineage>
</organism>
<comment type="caution">
    <text evidence="1">The sequence shown here is derived from an EMBL/GenBank/DDBJ whole genome shotgun (WGS) entry which is preliminary data.</text>
</comment>
<name>A0AA40VV08_9NOST</name>
<evidence type="ECO:0000313" key="2">
    <source>
        <dbReference type="Proteomes" id="UP001165986"/>
    </source>
</evidence>
<gene>
    <name evidence="1" type="ORF">FNW02_34705</name>
</gene>
<dbReference type="EMBL" id="VJXY01000083">
    <property type="protein sequence ID" value="MBD6620774.1"/>
    <property type="molecule type" value="Genomic_DNA"/>
</dbReference>